<proteinExistence type="predicted"/>
<protein>
    <recommendedName>
        <fullName evidence="4">Fungal-type protein kinase domain-containing protein</fullName>
    </recommendedName>
</protein>
<evidence type="ECO:0008006" key="4">
    <source>
        <dbReference type="Google" id="ProtNLM"/>
    </source>
</evidence>
<feature type="region of interest" description="Disordered" evidence="1">
    <location>
        <begin position="268"/>
        <end position="291"/>
    </location>
</feature>
<dbReference type="Pfam" id="PF20414">
    <property type="entry name" value="DUF6698"/>
    <property type="match status" value="1"/>
</dbReference>
<feature type="compositionally biased region" description="Polar residues" evidence="1">
    <location>
        <begin position="1"/>
        <end position="15"/>
    </location>
</feature>
<accession>A0AA38PNY1</accession>
<gene>
    <name evidence="2" type="ORF">F5890DRAFT_1559531</name>
</gene>
<feature type="region of interest" description="Disordered" evidence="1">
    <location>
        <begin position="50"/>
        <end position="69"/>
    </location>
</feature>
<organism evidence="2 3">
    <name type="scientific">Lentinula detonsa</name>
    <dbReference type="NCBI Taxonomy" id="2804962"/>
    <lineage>
        <taxon>Eukaryota</taxon>
        <taxon>Fungi</taxon>
        <taxon>Dikarya</taxon>
        <taxon>Basidiomycota</taxon>
        <taxon>Agaricomycotina</taxon>
        <taxon>Agaricomycetes</taxon>
        <taxon>Agaricomycetidae</taxon>
        <taxon>Agaricales</taxon>
        <taxon>Marasmiineae</taxon>
        <taxon>Omphalotaceae</taxon>
        <taxon>Lentinula</taxon>
    </lineage>
</organism>
<evidence type="ECO:0000313" key="3">
    <source>
        <dbReference type="Proteomes" id="UP001163850"/>
    </source>
</evidence>
<comment type="caution">
    <text evidence="2">The sequence shown here is derived from an EMBL/GenBank/DDBJ whole genome shotgun (WGS) entry which is preliminary data.</text>
</comment>
<feature type="region of interest" description="Disordered" evidence="1">
    <location>
        <begin position="404"/>
        <end position="430"/>
    </location>
</feature>
<dbReference type="AlphaFoldDB" id="A0AA38PNY1"/>
<feature type="region of interest" description="Disordered" evidence="1">
    <location>
        <begin position="1"/>
        <end position="38"/>
    </location>
</feature>
<dbReference type="EMBL" id="MU802639">
    <property type="protein sequence ID" value="KAJ3978876.1"/>
    <property type="molecule type" value="Genomic_DNA"/>
</dbReference>
<feature type="compositionally biased region" description="Low complexity" evidence="1">
    <location>
        <begin position="22"/>
        <end position="38"/>
    </location>
</feature>
<dbReference type="Proteomes" id="UP001163850">
    <property type="component" value="Unassembled WGS sequence"/>
</dbReference>
<name>A0AA38PNY1_9AGAR</name>
<sequence>MSFQSSPLAVRNTSHLGRDARSTPSDPQDSSPPSEDQSFILLLKRRIEALEDENERPKGSKNPKPNLVQEYERCCDPDSQAEDDELSDVDTAQLNEVEHEEYEQHLELKQRDYESFRLMCEYVPYIKKKIYLRDVNHTELQADYTPLESGANAVRSEDIHNDRHSRLGRGFTHDLTGRLLCPIDFDWDDFVICTEIRAIGRRSVVKDSTAPFFLSFLYHNEAGDVQNPLKGWLQGPLLVKMIVFLFKSASSVGKEIVDNEIINQSSDEENVGPLLPSPGASAHSGKRRKSTKRTVSQLWNITYVSPRMIAYAATLLRFILSDGPAWGADDSFPYESFYNAIVDFFEDVETGSEDEVRNKRLLAWWTRTVYTLDDANTPLSMHPFKDFKNTIRNHRAAQHAQQAAQHAQRAAKAARAPARVTANGAASSLA</sequence>
<dbReference type="InterPro" id="IPR046521">
    <property type="entry name" value="DUF6698"/>
</dbReference>
<evidence type="ECO:0000313" key="2">
    <source>
        <dbReference type="EMBL" id="KAJ3978876.1"/>
    </source>
</evidence>
<reference evidence="2" key="1">
    <citation type="submission" date="2022-08" db="EMBL/GenBank/DDBJ databases">
        <authorList>
            <consortium name="DOE Joint Genome Institute"/>
            <person name="Min B."/>
            <person name="Riley R."/>
            <person name="Sierra-Patev S."/>
            <person name="Naranjo-Ortiz M."/>
            <person name="Looney B."/>
            <person name="Konkel Z."/>
            <person name="Slot J.C."/>
            <person name="Sakamoto Y."/>
            <person name="Steenwyk J.L."/>
            <person name="Rokas A."/>
            <person name="Carro J."/>
            <person name="Camarero S."/>
            <person name="Ferreira P."/>
            <person name="Molpeceres G."/>
            <person name="Ruiz-Duenas F.J."/>
            <person name="Serrano A."/>
            <person name="Henrissat B."/>
            <person name="Drula E."/>
            <person name="Hughes K.W."/>
            <person name="Mata J.L."/>
            <person name="Ishikawa N.K."/>
            <person name="Vargas-Isla R."/>
            <person name="Ushijima S."/>
            <person name="Smith C.A."/>
            <person name="Ahrendt S."/>
            <person name="Andreopoulos W."/>
            <person name="He G."/>
            <person name="Labutti K."/>
            <person name="Lipzen A."/>
            <person name="Ng V."/>
            <person name="Sandor L."/>
            <person name="Barry K."/>
            <person name="Martinez A.T."/>
            <person name="Xiao Y."/>
            <person name="Gibbons J.G."/>
            <person name="Terashima K."/>
            <person name="Hibbett D.S."/>
            <person name="Grigoriev I.V."/>
        </authorList>
    </citation>
    <scope>NUCLEOTIDE SEQUENCE</scope>
    <source>
        <strain evidence="2">TFB7829</strain>
    </source>
</reference>
<evidence type="ECO:0000256" key="1">
    <source>
        <dbReference type="SAM" id="MobiDB-lite"/>
    </source>
</evidence>